<dbReference type="SUPFAM" id="SSF54427">
    <property type="entry name" value="NTF2-like"/>
    <property type="match status" value="1"/>
</dbReference>
<name>A0A0M7AHW5_9HYPH</name>
<accession>A0A0M7AHW5</accession>
<dbReference type="STRING" id="311410.LA5095_02755"/>
<dbReference type="Gene3D" id="3.10.450.50">
    <property type="match status" value="1"/>
</dbReference>
<dbReference type="AlphaFoldDB" id="A0A0M7AHW5"/>
<keyword evidence="3" id="KW-1185">Reference proteome</keyword>
<organism evidence="2 3">
    <name type="scientific">Roseibium album</name>
    <dbReference type="NCBI Taxonomy" id="311410"/>
    <lineage>
        <taxon>Bacteria</taxon>
        <taxon>Pseudomonadati</taxon>
        <taxon>Pseudomonadota</taxon>
        <taxon>Alphaproteobacteria</taxon>
        <taxon>Hyphomicrobiales</taxon>
        <taxon>Stappiaceae</taxon>
        <taxon>Roseibium</taxon>
    </lineage>
</organism>
<gene>
    <name evidence="2" type="ORF">LA5096_00124</name>
</gene>
<dbReference type="GeneID" id="97667597"/>
<dbReference type="Pfam" id="PF12680">
    <property type="entry name" value="SnoaL_2"/>
    <property type="match status" value="1"/>
</dbReference>
<dbReference type="EMBL" id="CXWC01000001">
    <property type="protein sequence ID" value="CTQ63740.1"/>
    <property type="molecule type" value="Genomic_DNA"/>
</dbReference>
<protein>
    <submittedName>
        <fullName evidence="2">SnoaL-like domain protein</fullName>
    </submittedName>
</protein>
<evidence type="ECO:0000313" key="2">
    <source>
        <dbReference type="EMBL" id="CTQ63740.1"/>
    </source>
</evidence>
<dbReference type="RefSeq" id="WP_055115907.1">
    <property type="nucleotide sequence ID" value="NZ_CXWA01000003.1"/>
</dbReference>
<dbReference type="InterPro" id="IPR037401">
    <property type="entry name" value="SnoaL-like"/>
</dbReference>
<reference evidence="3" key="1">
    <citation type="submission" date="2015-07" db="EMBL/GenBank/DDBJ databases">
        <authorList>
            <person name="Rodrigo-Torres Lidia"/>
            <person name="Arahal R.David."/>
        </authorList>
    </citation>
    <scope>NUCLEOTIDE SEQUENCE [LARGE SCALE GENOMIC DNA]</scope>
    <source>
        <strain evidence="3">CECT 5096</strain>
    </source>
</reference>
<sequence>MELKQVLASYGAAWNETDLSKRLGFLESSWSDGGRYMDPAGTAQGRDQLANYIGEFQARMPGARIELTSDASQHNARIYFKWRLVTADGNTAIDGVDFGTLSDDGRLREIVGFFGAPPERTG</sequence>
<feature type="domain" description="SnoaL-like" evidence="1">
    <location>
        <begin position="12"/>
        <end position="109"/>
    </location>
</feature>
<proteinExistence type="predicted"/>
<dbReference type="Proteomes" id="UP000049983">
    <property type="component" value="Unassembled WGS sequence"/>
</dbReference>
<dbReference type="InterPro" id="IPR032710">
    <property type="entry name" value="NTF2-like_dom_sf"/>
</dbReference>
<evidence type="ECO:0000259" key="1">
    <source>
        <dbReference type="Pfam" id="PF12680"/>
    </source>
</evidence>
<evidence type="ECO:0000313" key="3">
    <source>
        <dbReference type="Proteomes" id="UP000049983"/>
    </source>
</evidence>